<dbReference type="Pfam" id="PF02452">
    <property type="entry name" value="PemK_toxin"/>
    <property type="match status" value="1"/>
</dbReference>
<evidence type="ECO:0000313" key="2">
    <source>
        <dbReference type="EMBL" id="SDX97756.1"/>
    </source>
</evidence>
<keyword evidence="1" id="KW-0378">Hydrolase</keyword>
<comment type="function">
    <text evidence="1">Toxic component of a type II toxin-antitoxin (TA) system.</text>
</comment>
<comment type="similarity">
    <text evidence="1">Belongs to the PemK/MazF family.</text>
</comment>
<dbReference type="InterPro" id="IPR003477">
    <property type="entry name" value="PemK-like"/>
</dbReference>
<keyword evidence="3" id="KW-1185">Reference proteome</keyword>
<dbReference type="Gene3D" id="2.30.30.110">
    <property type="match status" value="1"/>
</dbReference>
<name>A0A1H3G3F3_9BACT</name>
<dbReference type="EMBL" id="FNPD01000007">
    <property type="protein sequence ID" value="SDX97756.1"/>
    <property type="molecule type" value="Genomic_DNA"/>
</dbReference>
<dbReference type="GO" id="GO:0016075">
    <property type="term" value="P:rRNA catabolic process"/>
    <property type="evidence" value="ECO:0007669"/>
    <property type="project" value="TreeGrafter"/>
</dbReference>
<evidence type="ECO:0000256" key="1">
    <source>
        <dbReference type="PIRNR" id="PIRNR033490"/>
    </source>
</evidence>
<dbReference type="Proteomes" id="UP000199266">
    <property type="component" value="Unassembled WGS sequence"/>
</dbReference>
<dbReference type="EC" id="3.1.-.-" evidence="1"/>
<dbReference type="GO" id="GO:0004521">
    <property type="term" value="F:RNA endonuclease activity"/>
    <property type="evidence" value="ECO:0007669"/>
    <property type="project" value="TreeGrafter"/>
</dbReference>
<dbReference type="PANTHER" id="PTHR33988">
    <property type="entry name" value="ENDORIBONUCLEASE MAZF-RELATED"/>
    <property type="match status" value="1"/>
</dbReference>
<gene>
    <name evidence="2" type="ORF">SAMN03080603_01371</name>
</gene>
<dbReference type="GO" id="GO:0003677">
    <property type="term" value="F:DNA binding"/>
    <property type="evidence" value="ECO:0007669"/>
    <property type="project" value="InterPro"/>
</dbReference>
<keyword evidence="1" id="KW-0540">Nuclease</keyword>
<sequence length="130" mass="14418">MDEGKHRGVAVMSVLKRGMVIDIDLDPTKGSETGKVRPCVVVTNDVYNERVPVVQVVPVMAWSEKKARIITNVEIDPTPRNGLTKKSVADCLQTRPVDYAERLVRVRGELEEDVMSKIDEALKVVFGLDG</sequence>
<dbReference type="SUPFAM" id="SSF50118">
    <property type="entry name" value="Cell growth inhibitor/plasmid maintenance toxic component"/>
    <property type="match status" value="1"/>
</dbReference>
<dbReference type="RefSeq" id="WP_200778728.1">
    <property type="nucleotide sequence ID" value="NZ_FNPD01000007.1"/>
</dbReference>
<dbReference type="AlphaFoldDB" id="A0A1H3G3F3"/>
<dbReference type="InterPro" id="IPR011067">
    <property type="entry name" value="Plasmid_toxin/cell-grow_inhib"/>
</dbReference>
<dbReference type="GO" id="GO:0016787">
    <property type="term" value="F:hydrolase activity"/>
    <property type="evidence" value="ECO:0007669"/>
    <property type="project" value="UniProtKB-KW"/>
</dbReference>
<reference evidence="3" key="1">
    <citation type="submission" date="2016-10" db="EMBL/GenBank/DDBJ databases">
        <authorList>
            <person name="Varghese N."/>
            <person name="Submissions S."/>
        </authorList>
    </citation>
    <scope>NUCLEOTIDE SEQUENCE [LARGE SCALE GENOMIC DNA]</scope>
    <source>
        <strain evidence="3">DSM 13490</strain>
    </source>
</reference>
<accession>A0A1H3G3F3</accession>
<protein>
    <recommendedName>
        <fullName evidence="1">mRNA interferase</fullName>
        <ecNumber evidence="1">3.1.-.-</ecNumber>
    </recommendedName>
</protein>
<organism evidence="2 3">
    <name type="scientific">Acetomicrobium thermoterrenum DSM 13490</name>
    <dbReference type="NCBI Taxonomy" id="1120987"/>
    <lineage>
        <taxon>Bacteria</taxon>
        <taxon>Thermotogati</taxon>
        <taxon>Synergistota</taxon>
        <taxon>Synergistia</taxon>
        <taxon>Synergistales</taxon>
        <taxon>Acetomicrobiaceae</taxon>
        <taxon>Acetomicrobium</taxon>
    </lineage>
</organism>
<keyword evidence="1" id="KW-0255">Endonuclease</keyword>
<dbReference type="PIRSF" id="PIRSF033490">
    <property type="entry name" value="MazF"/>
    <property type="match status" value="1"/>
</dbReference>
<proteinExistence type="inferred from homology"/>
<evidence type="ECO:0000313" key="3">
    <source>
        <dbReference type="Proteomes" id="UP000199266"/>
    </source>
</evidence>
<dbReference type="GO" id="GO:0006402">
    <property type="term" value="P:mRNA catabolic process"/>
    <property type="evidence" value="ECO:0007669"/>
    <property type="project" value="TreeGrafter"/>
</dbReference>